<dbReference type="PIRSF" id="PIRSF005962">
    <property type="entry name" value="Pept_M20D_amidohydro"/>
    <property type="match status" value="1"/>
</dbReference>
<dbReference type="AlphaFoldDB" id="A0A317REB5"/>
<dbReference type="FunFam" id="3.30.70.360:FF:000001">
    <property type="entry name" value="N-acetyldiaminopimelate deacetylase"/>
    <property type="match status" value="1"/>
</dbReference>
<dbReference type="EMBL" id="QGUB01000001">
    <property type="protein sequence ID" value="PWW48502.1"/>
    <property type="molecule type" value="Genomic_DNA"/>
</dbReference>
<dbReference type="SUPFAM" id="SSF53187">
    <property type="entry name" value="Zn-dependent exopeptidases"/>
    <property type="match status" value="1"/>
</dbReference>
<feature type="binding site" evidence="2">
    <location>
        <position position="118"/>
    </location>
    <ligand>
        <name>Mn(2+)</name>
        <dbReference type="ChEBI" id="CHEBI:29035"/>
        <label>2</label>
    </ligand>
</feature>
<dbReference type="Pfam" id="PF07687">
    <property type="entry name" value="M20_dimer"/>
    <property type="match status" value="1"/>
</dbReference>
<dbReference type="PANTHER" id="PTHR11014">
    <property type="entry name" value="PEPTIDASE M20 FAMILY MEMBER"/>
    <property type="match status" value="1"/>
</dbReference>
<reference evidence="4 5" key="1">
    <citation type="submission" date="2018-05" db="EMBL/GenBank/DDBJ databases">
        <title>Genomic Encyclopedia of Type Strains, Phase IV (KMG-IV): sequencing the most valuable type-strain genomes for metagenomic binning, comparative biology and taxonomic classification.</title>
        <authorList>
            <person name="Goeker M."/>
        </authorList>
    </citation>
    <scope>NUCLEOTIDE SEQUENCE [LARGE SCALE GENOMIC DNA]</scope>
    <source>
        <strain evidence="4 5">DSM 26006</strain>
    </source>
</reference>
<keyword evidence="2" id="KW-0464">Manganese</keyword>
<evidence type="ECO:0000259" key="3">
    <source>
        <dbReference type="Pfam" id="PF07687"/>
    </source>
</evidence>
<accession>A0A317REB5</accession>
<dbReference type="GO" id="GO:0019877">
    <property type="term" value="P:diaminopimelate biosynthetic process"/>
    <property type="evidence" value="ECO:0007669"/>
    <property type="project" value="UniProtKB-ARBA"/>
</dbReference>
<dbReference type="Gene3D" id="3.30.70.360">
    <property type="match status" value="1"/>
</dbReference>
<organism evidence="4 5">
    <name type="scientific">Melaminivora alkalimesophila</name>
    <dbReference type="NCBI Taxonomy" id="1165852"/>
    <lineage>
        <taxon>Bacteria</taxon>
        <taxon>Pseudomonadati</taxon>
        <taxon>Pseudomonadota</taxon>
        <taxon>Betaproteobacteria</taxon>
        <taxon>Burkholderiales</taxon>
        <taxon>Comamonadaceae</taxon>
        <taxon>Melaminivora</taxon>
    </lineage>
</organism>
<dbReference type="InterPro" id="IPR002933">
    <property type="entry name" value="Peptidase_M20"/>
</dbReference>
<comment type="caution">
    <text evidence="4">The sequence shown here is derived from an EMBL/GenBank/DDBJ whole genome shotgun (WGS) entry which is preliminary data.</text>
</comment>
<dbReference type="GO" id="GO:0050118">
    <property type="term" value="F:N-acetyldiaminopimelate deacetylase activity"/>
    <property type="evidence" value="ECO:0007669"/>
    <property type="project" value="UniProtKB-ARBA"/>
</dbReference>
<dbReference type="RefSeq" id="WP_019373685.1">
    <property type="nucleotide sequence ID" value="NZ_ALEE01000344.1"/>
</dbReference>
<evidence type="ECO:0000313" key="5">
    <source>
        <dbReference type="Proteomes" id="UP000246483"/>
    </source>
</evidence>
<dbReference type="Gene3D" id="3.40.630.10">
    <property type="entry name" value="Zn peptidases"/>
    <property type="match status" value="1"/>
</dbReference>
<feature type="domain" description="Peptidase M20 dimerisation" evidence="3">
    <location>
        <begin position="203"/>
        <end position="299"/>
    </location>
</feature>
<sequence>MNGHSLQPQRYRAGGRAFAHIAQFHSELTALRRDLHAHPELGFEEVYTSARVREALRVCGVDEVHEGIGRTGVVGVIHGRGRGSGAMVGLRADMDALPMTEHNEFPWRSCRSGLMHGCGHDGHTAMLVGAARYLAATRDFDGTAVLIFQPAEEGLGGARVMIEDGLFDRWPVQSVYAMHNWPAMKPGTVGLNDGPMMAAADRVTIEITGRGGHGAHAYQTVDVVLVAAHIVTAVQSIVARNVRPLDSAVVSLCAVQAGDLGAFSVLPGTATLVGTVRAFDPAVQDKVAQRIQELCSTIALGFGASATVRYERIYPATINSAAEARFAGDVAASLVGEEQVERRLEPSMGAEDFSFMLQARPGAYLRLGQGMGAGHSALHSSRYDFNDEILPLGAALHASLVEQAMPLAGAWGPAQQP</sequence>
<comment type="cofactor">
    <cofactor evidence="2">
        <name>Mn(2+)</name>
        <dbReference type="ChEBI" id="CHEBI:29035"/>
    </cofactor>
    <text evidence="2">The Mn(2+) ion enhances activity.</text>
</comment>
<feature type="binding site" evidence="2">
    <location>
        <position position="179"/>
    </location>
    <ligand>
        <name>Mn(2+)</name>
        <dbReference type="ChEBI" id="CHEBI:29035"/>
        <label>2</label>
    </ligand>
</feature>
<name>A0A317REB5_9BURK</name>
<keyword evidence="1 4" id="KW-0378">Hydrolase</keyword>
<dbReference type="Proteomes" id="UP000246483">
    <property type="component" value="Unassembled WGS sequence"/>
</dbReference>
<dbReference type="CDD" id="cd05666">
    <property type="entry name" value="M20_Acy1-like"/>
    <property type="match status" value="1"/>
</dbReference>
<dbReference type="SUPFAM" id="SSF55031">
    <property type="entry name" value="Bacterial exopeptidase dimerisation domain"/>
    <property type="match status" value="1"/>
</dbReference>
<dbReference type="InterPro" id="IPR011650">
    <property type="entry name" value="Peptidase_M20_dimer"/>
</dbReference>
<feature type="binding site" evidence="2">
    <location>
        <position position="153"/>
    </location>
    <ligand>
        <name>Mn(2+)</name>
        <dbReference type="ChEBI" id="CHEBI:29035"/>
        <label>2</label>
    </ligand>
</feature>
<dbReference type="PANTHER" id="PTHR11014:SF63">
    <property type="entry name" value="METALLOPEPTIDASE, PUTATIVE (AFU_ORTHOLOGUE AFUA_6G09600)-RELATED"/>
    <property type="match status" value="1"/>
</dbReference>
<evidence type="ECO:0000256" key="1">
    <source>
        <dbReference type="ARBA" id="ARBA00022801"/>
    </source>
</evidence>
<gene>
    <name evidence="4" type="ORF">DFR36_1014</name>
</gene>
<dbReference type="InterPro" id="IPR036264">
    <property type="entry name" value="Bact_exopeptidase_dim_dom"/>
</dbReference>
<evidence type="ECO:0000313" key="4">
    <source>
        <dbReference type="EMBL" id="PWW48502.1"/>
    </source>
</evidence>
<dbReference type="Pfam" id="PF01546">
    <property type="entry name" value="Peptidase_M20"/>
    <property type="match status" value="1"/>
</dbReference>
<keyword evidence="2" id="KW-0479">Metal-binding</keyword>
<feature type="binding site" evidence="2">
    <location>
        <position position="379"/>
    </location>
    <ligand>
        <name>Mn(2+)</name>
        <dbReference type="ChEBI" id="CHEBI:29035"/>
        <label>2</label>
    </ligand>
</feature>
<proteinExistence type="predicted"/>
<dbReference type="NCBIfam" id="TIGR01891">
    <property type="entry name" value="amidohydrolases"/>
    <property type="match status" value="1"/>
</dbReference>
<keyword evidence="5" id="KW-1185">Reference proteome</keyword>
<evidence type="ECO:0000256" key="2">
    <source>
        <dbReference type="PIRSR" id="PIRSR005962-1"/>
    </source>
</evidence>
<dbReference type="GO" id="GO:0046872">
    <property type="term" value="F:metal ion binding"/>
    <property type="evidence" value="ECO:0007669"/>
    <property type="project" value="UniProtKB-KW"/>
</dbReference>
<protein>
    <submittedName>
        <fullName evidence="4">Hippurate hydrolase</fullName>
    </submittedName>
</protein>
<feature type="binding site" evidence="2">
    <location>
        <position position="120"/>
    </location>
    <ligand>
        <name>Mn(2+)</name>
        <dbReference type="ChEBI" id="CHEBI:29035"/>
        <label>2</label>
    </ligand>
</feature>
<dbReference type="InterPro" id="IPR017439">
    <property type="entry name" value="Amidohydrolase"/>
</dbReference>